<dbReference type="RefSeq" id="WP_377178795.1">
    <property type="nucleotide sequence ID" value="NZ_JBHTMY010000003.1"/>
</dbReference>
<evidence type="ECO:0000256" key="4">
    <source>
        <dbReference type="ARBA" id="ARBA00022989"/>
    </source>
</evidence>
<evidence type="ECO:0000256" key="6">
    <source>
        <dbReference type="SAM" id="Phobius"/>
    </source>
</evidence>
<dbReference type="Pfam" id="PF10035">
    <property type="entry name" value="DUF2179"/>
    <property type="match status" value="1"/>
</dbReference>
<dbReference type="InterPro" id="IPR015867">
    <property type="entry name" value="N-reg_PII/ATP_PRibTrfase_C"/>
</dbReference>
<feature type="domain" description="DUF2179" evidence="7">
    <location>
        <begin position="258"/>
        <end position="316"/>
    </location>
</feature>
<feature type="transmembrane region" description="Helical" evidence="6">
    <location>
        <begin position="117"/>
        <end position="138"/>
    </location>
</feature>
<keyword evidence="4 6" id="KW-1133">Transmembrane helix</keyword>
<keyword evidence="2" id="KW-1003">Cell membrane</keyword>
<evidence type="ECO:0000256" key="2">
    <source>
        <dbReference type="ARBA" id="ARBA00022475"/>
    </source>
</evidence>
<dbReference type="Proteomes" id="UP001597201">
    <property type="component" value="Unassembled WGS sequence"/>
</dbReference>
<accession>A0ABW3Y2F6</accession>
<dbReference type="PANTHER" id="PTHR33545:SF3">
    <property type="entry name" value="UPF0750 MEMBRANE PROTEIN YQFU"/>
    <property type="match status" value="1"/>
</dbReference>
<feature type="transmembrane region" description="Helical" evidence="6">
    <location>
        <begin position="93"/>
        <end position="110"/>
    </location>
</feature>
<evidence type="ECO:0000313" key="8">
    <source>
        <dbReference type="EMBL" id="MFD1316043.1"/>
    </source>
</evidence>
<comment type="caution">
    <text evidence="8">The sequence shown here is derived from an EMBL/GenBank/DDBJ whole genome shotgun (WGS) entry which is preliminary data.</text>
</comment>
<dbReference type="InterPro" id="IPR003740">
    <property type="entry name" value="YitT"/>
</dbReference>
<sequence>MEKKQLYKDFLIKRLRKTLGAQSSAQISDYLIAKQALKFRVTILHFIRDTLFIFLGVICASFGLTGFLLSNGFIDGGVTGISLLINATTGIPLYYLIIIINAPFIVLGYFQISRSFAIRSVFAILGLALALATIQYPIITSDKLLVAIFGGFFLGAGIGLAVRGGSVLDGTEVLAVYLNRKIGLTIGDLILVFNIFIFLTAAYLLSIETALYSILTYLAASKTVDFIIEGVEEYIGVTIISTHSDEIREMLTVDMRKGVTIFKGKRGFGKRGENLNEIDIIYTVTTRLEIAKLQTEVQKIDMNAFIVMDSVKDLKGGMIKRRPLNEHE</sequence>
<evidence type="ECO:0000256" key="5">
    <source>
        <dbReference type="ARBA" id="ARBA00023136"/>
    </source>
</evidence>
<evidence type="ECO:0000256" key="1">
    <source>
        <dbReference type="ARBA" id="ARBA00004651"/>
    </source>
</evidence>
<keyword evidence="9" id="KW-1185">Reference proteome</keyword>
<feature type="transmembrane region" description="Helical" evidence="6">
    <location>
        <begin position="50"/>
        <end position="73"/>
    </location>
</feature>
<keyword evidence="3 6" id="KW-0812">Transmembrane</keyword>
<reference evidence="9" key="1">
    <citation type="journal article" date="2019" name="Int. J. Syst. Evol. Microbiol.">
        <title>The Global Catalogue of Microorganisms (GCM) 10K type strain sequencing project: providing services to taxonomists for standard genome sequencing and annotation.</title>
        <authorList>
            <consortium name="The Broad Institute Genomics Platform"/>
            <consortium name="The Broad Institute Genome Sequencing Center for Infectious Disease"/>
            <person name="Wu L."/>
            <person name="Ma J."/>
        </authorList>
    </citation>
    <scope>NUCLEOTIDE SEQUENCE [LARGE SCALE GENOMIC DNA]</scope>
    <source>
        <strain evidence="9">CCUG 61485</strain>
    </source>
</reference>
<dbReference type="InterPro" id="IPR019264">
    <property type="entry name" value="DUF2179"/>
</dbReference>
<dbReference type="InterPro" id="IPR051461">
    <property type="entry name" value="UPF0750_membrane"/>
</dbReference>
<dbReference type="Gene3D" id="3.30.70.120">
    <property type="match status" value="1"/>
</dbReference>
<evidence type="ECO:0000256" key="3">
    <source>
        <dbReference type="ARBA" id="ARBA00022692"/>
    </source>
</evidence>
<proteinExistence type="predicted"/>
<dbReference type="Pfam" id="PF02588">
    <property type="entry name" value="YitT_membrane"/>
    <property type="match status" value="1"/>
</dbReference>
<evidence type="ECO:0000313" key="9">
    <source>
        <dbReference type="Proteomes" id="UP001597201"/>
    </source>
</evidence>
<gene>
    <name evidence="8" type="ORF">ACFQ39_10475</name>
</gene>
<evidence type="ECO:0000259" key="7">
    <source>
        <dbReference type="Pfam" id="PF10035"/>
    </source>
</evidence>
<dbReference type="PANTHER" id="PTHR33545">
    <property type="entry name" value="UPF0750 MEMBRANE PROTEIN YITT-RELATED"/>
    <property type="match status" value="1"/>
</dbReference>
<feature type="transmembrane region" description="Helical" evidence="6">
    <location>
        <begin position="182"/>
        <end position="205"/>
    </location>
</feature>
<dbReference type="CDD" id="cd16380">
    <property type="entry name" value="YitT_C"/>
    <property type="match status" value="1"/>
</dbReference>
<protein>
    <submittedName>
        <fullName evidence="8">YitT family protein</fullName>
    </submittedName>
</protein>
<organism evidence="8 9">
    <name type="scientific">Namhaeicola litoreus</name>
    <dbReference type="NCBI Taxonomy" id="1052145"/>
    <lineage>
        <taxon>Bacteria</taxon>
        <taxon>Pseudomonadati</taxon>
        <taxon>Bacteroidota</taxon>
        <taxon>Flavobacteriia</taxon>
        <taxon>Flavobacteriales</taxon>
        <taxon>Flavobacteriaceae</taxon>
        <taxon>Namhaeicola</taxon>
    </lineage>
</organism>
<keyword evidence="5 6" id="KW-0472">Membrane</keyword>
<dbReference type="PIRSF" id="PIRSF006483">
    <property type="entry name" value="Membrane_protein_YitT"/>
    <property type="match status" value="1"/>
</dbReference>
<feature type="transmembrane region" description="Helical" evidence="6">
    <location>
        <begin position="144"/>
        <end position="162"/>
    </location>
</feature>
<comment type="subcellular location">
    <subcellularLocation>
        <location evidence="1">Cell membrane</location>
        <topology evidence="1">Multi-pass membrane protein</topology>
    </subcellularLocation>
</comment>
<name>A0ABW3Y2F6_9FLAO</name>
<dbReference type="EMBL" id="JBHTMY010000003">
    <property type="protein sequence ID" value="MFD1316043.1"/>
    <property type="molecule type" value="Genomic_DNA"/>
</dbReference>